<sequence>MSLQSEYATTAAKRQYGPAELYEPQILERSATMTPPSLHPASLTAQLAGLAAQDERLKPFLAVAVAYESSDRQKSNLAVKQAMHDLEVERQTQPGVDHGATTKKKKTLAMKVRSAIYVVAEDLRSALKKTHVTNISSGEVSALAARAELGIEIVKVDSASPRFENWGKTVEFQPAYTLVVTKIAGVQEIVKLAARTKQRVRVAGFRHTWTELYGRSGGFLLMFLPYASLTALPYRPPPPSFLSELSGITIVDSVKGLRAKDGHSFCKIMAGTTNGQFREWCYAHKTWCIPFNVIMLEVTFGGTNAPICHGAGLSSSTLSDLVVEVEYVDAYGKLRVVNDPEQLRVASGAFGLLGVVISVTLQLDEMAVAELQPVKRLAALAVPPPRGYKIPAPVLALMEENGISTDGQEMEAARADFIRRCEEDYDVEFFWFPYQENAWINTWKKRRMREDDVNLSTLEMIQESLAESIVNSWAFNHLLSPKLQAFTLGMSAMWALPDIPDKKDVIQTYVSEALHFRRGIQNFRVWDMEWEIPIPETSTRSGTRNYEKLRDRPTRLVSSWDAITEIYDNGEDAPVKVALEMRLTGSSEVILAPQRGNKYGTASIEVLTTLPTGEEVWGSFCQKLTDHWTSYTDSNATLLNARPHWAKQWKGLVVHNKPVERYFTEDAYRDAFMEFKVGFNALVGSDEAAKDTLARFADPTIARLVLELRPSLVYMIAPAYHTCARLFFPRRNIHTINVMNPASDTLPSVNIDSPVNNEVDTVWLAFEVAYSPLDTAH</sequence>
<proteinExistence type="predicted"/>
<dbReference type="InterPro" id="IPR016166">
    <property type="entry name" value="FAD-bd_PCMH"/>
</dbReference>
<protein>
    <recommendedName>
        <fullName evidence="2">FAD-binding PCMH-type domain-containing protein</fullName>
    </recommendedName>
</protein>
<dbReference type="AlphaFoldDB" id="A0A165QAQ7"/>
<dbReference type="PANTHER" id="PTHR43762:SF1">
    <property type="entry name" value="D-ARABINONO-1,4-LACTONE OXIDASE"/>
    <property type="match status" value="1"/>
</dbReference>
<dbReference type="GO" id="GO:0016020">
    <property type="term" value="C:membrane"/>
    <property type="evidence" value="ECO:0007669"/>
    <property type="project" value="InterPro"/>
</dbReference>
<dbReference type="GO" id="GO:0071949">
    <property type="term" value="F:FAD binding"/>
    <property type="evidence" value="ECO:0007669"/>
    <property type="project" value="InterPro"/>
</dbReference>
<gene>
    <name evidence="3" type="ORF">EXIGLDRAFT_759198</name>
</gene>
<accession>A0A165QAQ7</accession>
<dbReference type="Proteomes" id="UP000077266">
    <property type="component" value="Unassembled WGS sequence"/>
</dbReference>
<dbReference type="PANTHER" id="PTHR43762">
    <property type="entry name" value="L-GULONOLACTONE OXIDASE"/>
    <property type="match status" value="1"/>
</dbReference>
<dbReference type="InParanoid" id="A0A165QAQ7"/>
<dbReference type="GO" id="GO:0005739">
    <property type="term" value="C:mitochondrion"/>
    <property type="evidence" value="ECO:0007669"/>
    <property type="project" value="TreeGrafter"/>
</dbReference>
<dbReference type="InterPro" id="IPR010031">
    <property type="entry name" value="FAD_lactone_oxidase-like"/>
</dbReference>
<dbReference type="OrthoDB" id="610608at2759"/>
<dbReference type="InterPro" id="IPR016169">
    <property type="entry name" value="FAD-bd_PCMH_sub2"/>
</dbReference>
<keyword evidence="4" id="KW-1185">Reference proteome</keyword>
<evidence type="ECO:0000313" key="3">
    <source>
        <dbReference type="EMBL" id="KZW03333.1"/>
    </source>
</evidence>
<dbReference type="Gene3D" id="3.30.43.10">
    <property type="entry name" value="Uridine Diphospho-n-acetylenolpyruvylglucosamine Reductase, domain 2"/>
    <property type="match status" value="1"/>
</dbReference>
<dbReference type="GO" id="GO:0003885">
    <property type="term" value="F:D-arabinono-1,4-lactone oxidase activity"/>
    <property type="evidence" value="ECO:0007669"/>
    <property type="project" value="InterPro"/>
</dbReference>
<organism evidence="3 4">
    <name type="scientific">Exidia glandulosa HHB12029</name>
    <dbReference type="NCBI Taxonomy" id="1314781"/>
    <lineage>
        <taxon>Eukaryota</taxon>
        <taxon>Fungi</taxon>
        <taxon>Dikarya</taxon>
        <taxon>Basidiomycota</taxon>
        <taxon>Agaricomycotina</taxon>
        <taxon>Agaricomycetes</taxon>
        <taxon>Auriculariales</taxon>
        <taxon>Exidiaceae</taxon>
        <taxon>Exidia</taxon>
    </lineage>
</organism>
<dbReference type="SUPFAM" id="SSF56176">
    <property type="entry name" value="FAD-binding/transporter-associated domain-like"/>
    <property type="match status" value="1"/>
</dbReference>
<dbReference type="Pfam" id="PF04030">
    <property type="entry name" value="ALO"/>
    <property type="match status" value="1"/>
</dbReference>
<dbReference type="Gene3D" id="3.30.465.10">
    <property type="match status" value="1"/>
</dbReference>
<dbReference type="PROSITE" id="PS51387">
    <property type="entry name" value="FAD_PCMH"/>
    <property type="match status" value="1"/>
</dbReference>
<dbReference type="STRING" id="1314781.A0A165QAQ7"/>
<reference evidence="3 4" key="1">
    <citation type="journal article" date="2016" name="Mol. Biol. Evol.">
        <title>Comparative Genomics of Early-Diverging Mushroom-Forming Fungi Provides Insights into the Origins of Lignocellulose Decay Capabilities.</title>
        <authorList>
            <person name="Nagy L.G."/>
            <person name="Riley R."/>
            <person name="Tritt A."/>
            <person name="Adam C."/>
            <person name="Daum C."/>
            <person name="Floudas D."/>
            <person name="Sun H."/>
            <person name="Yadav J.S."/>
            <person name="Pangilinan J."/>
            <person name="Larsson K.H."/>
            <person name="Matsuura K."/>
            <person name="Barry K."/>
            <person name="Labutti K."/>
            <person name="Kuo R."/>
            <person name="Ohm R.A."/>
            <person name="Bhattacharya S.S."/>
            <person name="Shirouzu T."/>
            <person name="Yoshinaga Y."/>
            <person name="Martin F.M."/>
            <person name="Grigoriev I.V."/>
            <person name="Hibbett D.S."/>
        </authorList>
    </citation>
    <scope>NUCLEOTIDE SEQUENCE [LARGE SCALE GENOMIC DNA]</scope>
    <source>
        <strain evidence="3 4">HHB12029</strain>
    </source>
</reference>
<evidence type="ECO:0000256" key="1">
    <source>
        <dbReference type="ARBA" id="ARBA00023002"/>
    </source>
</evidence>
<dbReference type="InterPro" id="IPR016167">
    <property type="entry name" value="FAD-bd_PCMH_sub1"/>
</dbReference>
<name>A0A165QAQ7_EXIGL</name>
<keyword evidence="1" id="KW-0560">Oxidoreductase</keyword>
<evidence type="ECO:0000259" key="2">
    <source>
        <dbReference type="PROSITE" id="PS51387"/>
    </source>
</evidence>
<dbReference type="InterPro" id="IPR036318">
    <property type="entry name" value="FAD-bd_PCMH-like_sf"/>
</dbReference>
<dbReference type="InterPro" id="IPR007173">
    <property type="entry name" value="ALO_C"/>
</dbReference>
<feature type="domain" description="FAD-binding PCMH-type" evidence="2">
    <location>
        <begin position="170"/>
        <end position="366"/>
    </location>
</feature>
<evidence type="ECO:0000313" key="4">
    <source>
        <dbReference type="Proteomes" id="UP000077266"/>
    </source>
</evidence>
<dbReference type="EMBL" id="KV425884">
    <property type="protein sequence ID" value="KZW03333.1"/>
    <property type="molecule type" value="Genomic_DNA"/>
</dbReference>